<evidence type="ECO:0000256" key="1">
    <source>
        <dbReference type="SAM" id="SignalP"/>
    </source>
</evidence>
<evidence type="ECO:0000313" key="2">
    <source>
        <dbReference type="EMBL" id="GIH61213.1"/>
    </source>
</evidence>
<feature type="chain" id="PRO_5045869695" evidence="1">
    <location>
        <begin position="19"/>
        <end position="225"/>
    </location>
</feature>
<name>A0ABQ4GIH3_9ACTN</name>
<reference evidence="2 3" key="1">
    <citation type="submission" date="2021-01" db="EMBL/GenBank/DDBJ databases">
        <title>Whole genome shotgun sequence of Microbispora siamensis NBRC 104113.</title>
        <authorList>
            <person name="Komaki H."/>
            <person name="Tamura T."/>
        </authorList>
    </citation>
    <scope>NUCLEOTIDE SEQUENCE [LARGE SCALE GENOMIC DNA]</scope>
    <source>
        <strain evidence="2 3">NBRC 104113</strain>
    </source>
</reference>
<comment type="caution">
    <text evidence="2">The sequence shown here is derived from an EMBL/GenBank/DDBJ whole genome shotgun (WGS) entry which is preliminary data.</text>
</comment>
<keyword evidence="3" id="KW-1185">Reference proteome</keyword>
<dbReference type="Proteomes" id="UP000660454">
    <property type="component" value="Unassembled WGS sequence"/>
</dbReference>
<protein>
    <submittedName>
        <fullName evidence="2">Uncharacterized protein</fullName>
    </submittedName>
</protein>
<keyword evidence="1" id="KW-0732">Signal</keyword>
<accession>A0ABQ4GIH3</accession>
<dbReference type="RefSeq" id="WP_204048091.1">
    <property type="nucleotide sequence ID" value="NZ_BOOF01000009.1"/>
</dbReference>
<feature type="signal peptide" evidence="1">
    <location>
        <begin position="1"/>
        <end position="18"/>
    </location>
</feature>
<proteinExistence type="predicted"/>
<dbReference type="EMBL" id="BOOF01000009">
    <property type="protein sequence ID" value="GIH61213.1"/>
    <property type="molecule type" value="Genomic_DNA"/>
</dbReference>
<gene>
    <name evidence="2" type="ORF">Msi02_20300</name>
</gene>
<evidence type="ECO:0000313" key="3">
    <source>
        <dbReference type="Proteomes" id="UP000660454"/>
    </source>
</evidence>
<organism evidence="2 3">
    <name type="scientific">Microbispora siamensis</name>
    <dbReference type="NCBI Taxonomy" id="564413"/>
    <lineage>
        <taxon>Bacteria</taxon>
        <taxon>Bacillati</taxon>
        <taxon>Actinomycetota</taxon>
        <taxon>Actinomycetes</taxon>
        <taxon>Streptosporangiales</taxon>
        <taxon>Streptosporangiaceae</taxon>
        <taxon>Microbispora</taxon>
    </lineage>
</organism>
<sequence>MIRSVAPLLAALSVTAAAQPPGSGPAASELKAALVGSKAGYTKVHTVAARASRFASGGTAVADWAFSALPARCRTAATTGLLWDPKVVARFPKSPAAVVEFSGRHALGESLISVPESLPDSLFHVRVPRGCASVRVAYQGRRVKVKIAPLTSAELPDIPGASVSGVKTTLPPGLWGHDKGAQKVLIVVRDGNLVLETYADAFGPVGDVSRDWTTASWARARARLT</sequence>